<dbReference type="SUPFAM" id="SSF51735">
    <property type="entry name" value="NAD(P)-binding Rossmann-fold domains"/>
    <property type="match status" value="1"/>
</dbReference>
<dbReference type="GO" id="GO:0050664">
    <property type="term" value="F:oxidoreductase activity, acting on NAD(P)H, oxygen as acceptor"/>
    <property type="evidence" value="ECO:0007669"/>
    <property type="project" value="TreeGrafter"/>
</dbReference>
<dbReference type="Proteomes" id="UP000324974">
    <property type="component" value="Chromosome"/>
</dbReference>
<dbReference type="Gene3D" id="3.40.225.10">
    <property type="entry name" value="Class II aldolase/adducin N-terminal domain"/>
    <property type="match status" value="1"/>
</dbReference>
<dbReference type="PANTHER" id="PTHR43008:SF4">
    <property type="entry name" value="CHAIN DEHYDROGENASE, PUTATIVE (AFU_ORTHOLOGUE AFUA_4G08710)-RELATED"/>
    <property type="match status" value="1"/>
</dbReference>
<evidence type="ECO:0000313" key="5">
    <source>
        <dbReference type="EMBL" id="QEL14979.1"/>
    </source>
</evidence>
<feature type="domain" description="Class II aldolase/adducin N-terminal" evidence="4">
    <location>
        <begin position="27"/>
        <end position="236"/>
    </location>
</feature>
<dbReference type="KEGG" id="lrs:PX52LOC_01884"/>
<dbReference type="Gene3D" id="3.40.50.720">
    <property type="entry name" value="NAD(P)-binding Rossmann-like Domain"/>
    <property type="match status" value="1"/>
</dbReference>
<dbReference type="Pfam" id="PF00106">
    <property type="entry name" value="adh_short"/>
    <property type="match status" value="1"/>
</dbReference>
<dbReference type="Pfam" id="PF00596">
    <property type="entry name" value="Aldolase_II"/>
    <property type="match status" value="1"/>
</dbReference>
<dbReference type="InterPro" id="IPR002347">
    <property type="entry name" value="SDR_fam"/>
</dbReference>
<name>A0A5C1A6U8_9BACT</name>
<accession>A0A5C1A6U8</accession>
<dbReference type="InterPro" id="IPR036409">
    <property type="entry name" value="Aldolase_II/adducin_N_sf"/>
</dbReference>
<comment type="similarity">
    <text evidence="1">Belongs to the short-chain dehydrogenases/reductases (SDR) family.</text>
</comment>
<dbReference type="InterPro" id="IPR036291">
    <property type="entry name" value="NAD(P)-bd_dom_sf"/>
</dbReference>
<evidence type="ECO:0000256" key="2">
    <source>
        <dbReference type="ARBA" id="ARBA00023002"/>
    </source>
</evidence>
<organism evidence="5 6">
    <name type="scientific">Limnoglobus roseus</name>
    <dbReference type="NCBI Taxonomy" id="2598579"/>
    <lineage>
        <taxon>Bacteria</taxon>
        <taxon>Pseudomonadati</taxon>
        <taxon>Planctomycetota</taxon>
        <taxon>Planctomycetia</taxon>
        <taxon>Gemmatales</taxon>
        <taxon>Gemmataceae</taxon>
        <taxon>Limnoglobus</taxon>
    </lineage>
</organism>
<evidence type="ECO:0000259" key="4">
    <source>
        <dbReference type="SMART" id="SM01007"/>
    </source>
</evidence>
<dbReference type="RefSeq" id="WP_149109831.1">
    <property type="nucleotide sequence ID" value="NZ_CP042425.1"/>
</dbReference>
<dbReference type="OrthoDB" id="9774430at2"/>
<sequence>MNQPDPFRHVHDLWNDSAAARLDAVGRLVYRSNLLGSDPRVTNTGGGNTSSKVAETDPLTGEPIDVLWVKGSGGDLRTATRGNFASLEQTKLLGLRKTYAARPDRGPKSVAEDDMVGLFAHCAFNLNPRAASIDTPLHGFIPRRCVDHTHPNAVIALAASADAERLTREVYGDEVIYTPWLRPGFELGLRMQQLVVDHPHAKGILMGQHGLINWADDDRTCYSTTLGLIERAARFIEAKYAANGGDATAFGGPLHRTLPEVARCAVFAKLLPWLRGQVSRRRRQVATIQHAAAILRFVNATDAARLADLGTSCPDHFLRTKIKPLYVPLDPGELAGDPESLVRVLKAKLATGLEQYRADYAAYYAACQRADSPPVRDANPTVILIPGVGMIAWGKDKSESRVTAEFYNCAVEVMRGADAVSRYVALPRQEAFDIEYWQLEEAKLRRMPPEKELAGRVAVVIGAGSGIGREVAHRLAKDGAHVACADVTAAAAQATADEITTAHGAGIGVAGTGISGGGPAVGLACDVTSRASIRAMLDQVALAYGGFDAVVVTAGVFVPSDATGHIPDDKWAVTFAVNVAGGYLVADEAATTFREQCLTGSVVLTTSANAVVPKKGSVAYDCSKAAANHLVRELAVELAPLVRVNGVAPATVVAGSAMFPRDRVIGSLAKYGIAYRDDEPTDALVARLAAFYADRTLTKTPITPADQAEAVFLLVGDRLSKTTGQIIAVDGGLHEAFLR</sequence>
<protein>
    <submittedName>
        <fullName evidence="5">3-oxoacyl-ACP reductase</fullName>
    </submittedName>
</protein>
<keyword evidence="6" id="KW-1185">Reference proteome</keyword>
<dbReference type="AlphaFoldDB" id="A0A5C1A6U8"/>
<keyword evidence="2" id="KW-0560">Oxidoreductase</keyword>
<dbReference type="PRINTS" id="PR00081">
    <property type="entry name" value="GDHRDH"/>
</dbReference>
<dbReference type="SMART" id="SM01007">
    <property type="entry name" value="Aldolase_II"/>
    <property type="match status" value="1"/>
</dbReference>
<dbReference type="InterPro" id="IPR013454">
    <property type="entry name" value="Bifunc_RhaD/ADH"/>
</dbReference>
<evidence type="ECO:0000256" key="1">
    <source>
        <dbReference type="ARBA" id="ARBA00006484"/>
    </source>
</evidence>
<gene>
    <name evidence="5" type="ORF">PX52LOC_01884</name>
</gene>
<reference evidence="6" key="1">
    <citation type="submission" date="2019-08" db="EMBL/GenBank/DDBJ databases">
        <title>Limnoglobus roseus gen. nov., sp. nov., a novel freshwater planctomycete with a giant genome from the family Gemmataceae.</title>
        <authorList>
            <person name="Kulichevskaya I.S."/>
            <person name="Naumoff D.G."/>
            <person name="Miroshnikov K."/>
            <person name="Ivanova A."/>
            <person name="Philippov D.A."/>
            <person name="Hakobyan A."/>
            <person name="Rijpstra I.C."/>
            <person name="Sinninghe Damste J.S."/>
            <person name="Liesack W."/>
            <person name="Dedysh S.N."/>
        </authorList>
    </citation>
    <scope>NUCLEOTIDE SEQUENCE [LARGE SCALE GENOMIC DNA]</scope>
    <source>
        <strain evidence="6">PX52</strain>
    </source>
</reference>
<dbReference type="InterPro" id="IPR001303">
    <property type="entry name" value="Aldolase_II/adducin_N"/>
</dbReference>
<dbReference type="NCBIfam" id="TIGR02632">
    <property type="entry name" value="RhaD_aldol-ADH"/>
    <property type="match status" value="1"/>
</dbReference>
<dbReference type="NCBIfam" id="NF006189">
    <property type="entry name" value="PRK08324.1-3"/>
    <property type="match status" value="1"/>
</dbReference>
<evidence type="ECO:0000256" key="3">
    <source>
        <dbReference type="SAM" id="MobiDB-lite"/>
    </source>
</evidence>
<proteinExistence type="inferred from homology"/>
<evidence type="ECO:0000313" key="6">
    <source>
        <dbReference type="Proteomes" id="UP000324974"/>
    </source>
</evidence>
<dbReference type="PANTHER" id="PTHR43008">
    <property type="entry name" value="BENZIL REDUCTASE"/>
    <property type="match status" value="1"/>
</dbReference>
<feature type="region of interest" description="Disordered" evidence="3">
    <location>
        <begin position="37"/>
        <end position="56"/>
    </location>
</feature>
<dbReference type="SUPFAM" id="SSF53639">
    <property type="entry name" value="AraD/HMP-PK domain-like"/>
    <property type="match status" value="1"/>
</dbReference>
<dbReference type="EMBL" id="CP042425">
    <property type="protein sequence ID" value="QEL14979.1"/>
    <property type="molecule type" value="Genomic_DNA"/>
</dbReference>